<organism evidence="1">
    <name type="scientific">Siphoviridae sp. cttFh17</name>
    <dbReference type="NCBI Taxonomy" id="2826491"/>
    <lineage>
        <taxon>Viruses</taxon>
        <taxon>Duplodnaviria</taxon>
        <taxon>Heunggongvirae</taxon>
        <taxon>Uroviricota</taxon>
        <taxon>Caudoviricetes</taxon>
    </lineage>
</organism>
<dbReference type="EMBL" id="BK015176">
    <property type="protein sequence ID" value="DAD94300.1"/>
    <property type="molecule type" value="Genomic_DNA"/>
</dbReference>
<dbReference type="InterPro" id="IPR014729">
    <property type="entry name" value="Rossmann-like_a/b/a_fold"/>
</dbReference>
<protein>
    <submittedName>
        <fullName evidence="1">Phosphoadenosine-phosphosulfate reductase</fullName>
    </submittedName>
</protein>
<name>A0A8S5NIT3_9CAUD</name>
<dbReference type="Gene3D" id="3.40.50.620">
    <property type="entry name" value="HUPs"/>
    <property type="match status" value="1"/>
</dbReference>
<evidence type="ECO:0000313" key="1">
    <source>
        <dbReference type="EMBL" id="DAD94300.1"/>
    </source>
</evidence>
<sequence length="286" mass="33898">MIDIVWRCDRDDKVIYVYFDTGLEYQATKEHLDYLEEKYNIKILRYKAIKPIPLSCKQYGQPFLSKQVSEFIQRLQSHNFQWEDEKFDILYKKYPKCKSALEWWCGEKGEGSHFNISCNKYLKEFMVANPPTFKISNKCCQYAKKDVAHKILREGICDNGLLPIDLQIVGIRKAEGGARSTAYKSCFDENDSGCDNYRPLFWYKDSDKIDYENAYDIEHSKCYTEYGLKRTGCAGCPFGRDFEYELEVIQKYEPKLYKAVNNIFGDSYEYARQYRDFVKKMNKSRE</sequence>
<accession>A0A8S5NIT3</accession>
<proteinExistence type="predicted"/>
<dbReference type="SUPFAM" id="SSF52402">
    <property type="entry name" value="Adenine nucleotide alpha hydrolases-like"/>
    <property type="match status" value="1"/>
</dbReference>
<reference evidence="1" key="1">
    <citation type="journal article" date="2021" name="Proc. Natl. Acad. Sci. U.S.A.">
        <title>A Catalog of Tens of Thousands of Viruses from Human Metagenomes Reveals Hidden Associations with Chronic Diseases.</title>
        <authorList>
            <person name="Tisza M.J."/>
            <person name="Buck C.B."/>
        </authorList>
    </citation>
    <scope>NUCLEOTIDE SEQUENCE</scope>
    <source>
        <strain evidence="1">CttFh17</strain>
    </source>
</reference>